<gene>
    <name evidence="1" type="ORF">NUW54_g10019</name>
</gene>
<organism evidence="1 2">
    <name type="scientific">Trametes sanguinea</name>
    <dbReference type="NCBI Taxonomy" id="158606"/>
    <lineage>
        <taxon>Eukaryota</taxon>
        <taxon>Fungi</taxon>
        <taxon>Dikarya</taxon>
        <taxon>Basidiomycota</taxon>
        <taxon>Agaricomycotina</taxon>
        <taxon>Agaricomycetes</taxon>
        <taxon>Polyporales</taxon>
        <taxon>Polyporaceae</taxon>
        <taxon>Trametes</taxon>
    </lineage>
</organism>
<sequence length="231" mass="26438">MSITFTVTHGPGIRYIKQPTVFSYHVYQFLGRMADFADDVMRMLRIVPGERPAIDFAPSDINQLSDEDLLDFLDADPEGPTLSEVAGVELHDEHVSRWSDGTVLKVTAEREQDDDIPEAIAMESVFRHTLIPVPRVRRAFREDTTGYIWMDYIRGRQLKFVWPTLSILGKLRVAFVLRRYIRQLRERGVECVNEVHGRRGEVGCRARLVRAHNRQPPMSRRVSGCECLGGG</sequence>
<evidence type="ECO:0000313" key="2">
    <source>
        <dbReference type="Proteomes" id="UP001144978"/>
    </source>
</evidence>
<dbReference type="Proteomes" id="UP001144978">
    <property type="component" value="Unassembled WGS sequence"/>
</dbReference>
<keyword evidence="2" id="KW-1185">Reference proteome</keyword>
<proteinExistence type="predicted"/>
<reference evidence="1" key="1">
    <citation type="submission" date="2022-08" db="EMBL/GenBank/DDBJ databases">
        <title>Genome Sequence of Pycnoporus sanguineus.</title>
        <authorList>
            <person name="Buettner E."/>
        </authorList>
    </citation>
    <scope>NUCLEOTIDE SEQUENCE</scope>
    <source>
        <strain evidence="1">CG-C14</strain>
    </source>
</reference>
<protein>
    <submittedName>
        <fullName evidence="1">Uncharacterized protein</fullName>
    </submittedName>
</protein>
<accession>A0ACC1P3C5</accession>
<name>A0ACC1P3C5_9APHY</name>
<evidence type="ECO:0000313" key="1">
    <source>
        <dbReference type="EMBL" id="KAJ2985822.1"/>
    </source>
</evidence>
<dbReference type="EMBL" id="JANSHE010003506">
    <property type="protein sequence ID" value="KAJ2985822.1"/>
    <property type="molecule type" value="Genomic_DNA"/>
</dbReference>
<comment type="caution">
    <text evidence="1">The sequence shown here is derived from an EMBL/GenBank/DDBJ whole genome shotgun (WGS) entry which is preliminary data.</text>
</comment>